<dbReference type="STRING" id="29495.EA26_09495"/>
<evidence type="ECO:0008006" key="4">
    <source>
        <dbReference type="Google" id="ProtNLM"/>
    </source>
</evidence>
<dbReference type="AlphaFoldDB" id="A0A099LV33"/>
<dbReference type="EMBL" id="JMCG01000001">
    <property type="protein sequence ID" value="KGK11529.1"/>
    <property type="molecule type" value="Genomic_DNA"/>
</dbReference>
<keyword evidence="1" id="KW-1133">Transmembrane helix</keyword>
<gene>
    <name evidence="2" type="ORF">EA26_09495</name>
</gene>
<dbReference type="InterPro" id="IPR007360">
    <property type="entry name" value="SirB"/>
</dbReference>
<dbReference type="GO" id="GO:0005886">
    <property type="term" value="C:plasma membrane"/>
    <property type="evidence" value="ECO:0007669"/>
    <property type="project" value="TreeGrafter"/>
</dbReference>
<evidence type="ECO:0000256" key="1">
    <source>
        <dbReference type="SAM" id="Phobius"/>
    </source>
</evidence>
<evidence type="ECO:0000313" key="2">
    <source>
        <dbReference type="EMBL" id="KGK11529.1"/>
    </source>
</evidence>
<accession>A0A099LV33</accession>
<dbReference type="PANTHER" id="PTHR39594">
    <property type="entry name" value="PROTEIN YCHQ"/>
    <property type="match status" value="1"/>
</dbReference>
<feature type="transmembrane region" description="Helical" evidence="1">
    <location>
        <begin position="47"/>
        <end position="66"/>
    </location>
</feature>
<dbReference type="PIRSF" id="PIRSF005610">
    <property type="entry name" value="SirB"/>
    <property type="match status" value="1"/>
</dbReference>
<proteinExistence type="predicted"/>
<dbReference type="Proteomes" id="UP000029994">
    <property type="component" value="Unassembled WGS sequence"/>
</dbReference>
<comment type="caution">
    <text evidence="2">The sequence shown here is derived from an EMBL/GenBank/DDBJ whole genome shotgun (WGS) entry which is preliminary data.</text>
</comment>
<dbReference type="eggNOG" id="COG3094">
    <property type="taxonomic scope" value="Bacteria"/>
</dbReference>
<feature type="transmembrane region" description="Helical" evidence="1">
    <location>
        <begin position="72"/>
        <end position="91"/>
    </location>
</feature>
<organism evidence="2 3">
    <name type="scientific">Vibrio navarrensis</name>
    <dbReference type="NCBI Taxonomy" id="29495"/>
    <lineage>
        <taxon>Bacteria</taxon>
        <taxon>Pseudomonadati</taxon>
        <taxon>Pseudomonadota</taxon>
        <taxon>Gammaproteobacteria</taxon>
        <taxon>Vibrionales</taxon>
        <taxon>Vibrionaceae</taxon>
        <taxon>Vibrio</taxon>
    </lineage>
</organism>
<protein>
    <recommendedName>
        <fullName evidence="4">Invasion protein</fullName>
    </recommendedName>
</protein>
<name>A0A099LV33_9VIBR</name>
<dbReference type="PANTHER" id="PTHR39594:SF1">
    <property type="entry name" value="PROTEIN YCHQ"/>
    <property type="match status" value="1"/>
</dbReference>
<keyword evidence="1" id="KW-0472">Membrane</keyword>
<dbReference type="Pfam" id="PF04247">
    <property type="entry name" value="SirB"/>
    <property type="match status" value="1"/>
</dbReference>
<keyword evidence="1" id="KW-0812">Transmembrane</keyword>
<sequence length="127" mass="14487">MTMYLLLLKAHVGLILLSFFSFALRTYWGYRGSAWLESELAFKAHKVITLTMLLSALVLCVTINQYPFTDAWLTEKLLLLVAYVACAMLAFKPKLNRQLRTVFTSVTCILFVMIFYIAKTHAPIVLS</sequence>
<evidence type="ECO:0000313" key="3">
    <source>
        <dbReference type="Proteomes" id="UP000029994"/>
    </source>
</evidence>
<keyword evidence="3" id="KW-1185">Reference proteome</keyword>
<feature type="transmembrane region" description="Helical" evidence="1">
    <location>
        <begin position="6"/>
        <end position="27"/>
    </location>
</feature>
<feature type="transmembrane region" description="Helical" evidence="1">
    <location>
        <begin position="98"/>
        <end position="118"/>
    </location>
</feature>
<reference evidence="2 3" key="1">
    <citation type="submission" date="2014-04" db="EMBL/GenBank/DDBJ databases">
        <title>Genome sequencing of Vibrio navarrensis strains.</title>
        <authorList>
            <person name="Gladney L.M."/>
            <person name="Katz L.S."/>
            <person name="Marino-Ramirez L."/>
            <person name="Jordan I.K."/>
        </authorList>
    </citation>
    <scope>NUCLEOTIDE SEQUENCE [LARGE SCALE GENOMIC DNA]</scope>
    <source>
        <strain evidence="2 3">ATCC 51183</strain>
    </source>
</reference>